<dbReference type="AlphaFoldDB" id="A0AAN7U163"/>
<dbReference type="Proteomes" id="UP001344447">
    <property type="component" value="Unassembled WGS sequence"/>
</dbReference>
<feature type="region of interest" description="Disordered" evidence="5">
    <location>
        <begin position="181"/>
        <end position="205"/>
    </location>
</feature>
<dbReference type="SMART" id="SM00176">
    <property type="entry name" value="RAN"/>
    <property type="match status" value="1"/>
</dbReference>
<dbReference type="PROSITE" id="PS51421">
    <property type="entry name" value="RAS"/>
    <property type="match status" value="1"/>
</dbReference>
<keyword evidence="2" id="KW-0547">Nucleotide-binding</keyword>
<dbReference type="InterPro" id="IPR050227">
    <property type="entry name" value="Rab"/>
</dbReference>
<dbReference type="NCBIfam" id="TIGR00231">
    <property type="entry name" value="small_GTP"/>
    <property type="match status" value="1"/>
</dbReference>
<accession>A0AAN7U163</accession>
<dbReference type="EMBL" id="JAVFKY010000003">
    <property type="protein sequence ID" value="KAK5579792.1"/>
    <property type="molecule type" value="Genomic_DNA"/>
</dbReference>
<dbReference type="InterPro" id="IPR027417">
    <property type="entry name" value="P-loop_NTPase"/>
</dbReference>
<evidence type="ECO:0000256" key="2">
    <source>
        <dbReference type="ARBA" id="ARBA00022741"/>
    </source>
</evidence>
<keyword evidence="4" id="KW-0449">Lipoprotein</keyword>
<dbReference type="SUPFAM" id="SSF52540">
    <property type="entry name" value="P-loop containing nucleoside triphosphate hydrolases"/>
    <property type="match status" value="1"/>
</dbReference>
<gene>
    <name evidence="6" type="ORF">RB653_009479</name>
</gene>
<evidence type="ECO:0000256" key="3">
    <source>
        <dbReference type="ARBA" id="ARBA00023134"/>
    </source>
</evidence>
<dbReference type="Pfam" id="PF00071">
    <property type="entry name" value="Ras"/>
    <property type="match status" value="1"/>
</dbReference>
<protein>
    <submittedName>
        <fullName evidence="6">Uncharacterized protein</fullName>
    </submittedName>
</protein>
<organism evidence="6 7">
    <name type="scientific">Dictyostelium firmibasis</name>
    <dbReference type="NCBI Taxonomy" id="79012"/>
    <lineage>
        <taxon>Eukaryota</taxon>
        <taxon>Amoebozoa</taxon>
        <taxon>Evosea</taxon>
        <taxon>Eumycetozoa</taxon>
        <taxon>Dictyostelia</taxon>
        <taxon>Dictyosteliales</taxon>
        <taxon>Dictyosteliaceae</taxon>
        <taxon>Dictyostelium</taxon>
    </lineage>
</organism>
<evidence type="ECO:0000256" key="4">
    <source>
        <dbReference type="ARBA" id="ARBA00023288"/>
    </source>
</evidence>
<dbReference type="PROSITE" id="PS51420">
    <property type="entry name" value="RHO"/>
    <property type="match status" value="1"/>
</dbReference>
<dbReference type="PANTHER" id="PTHR47977">
    <property type="entry name" value="RAS-RELATED PROTEIN RAB"/>
    <property type="match status" value="1"/>
</dbReference>
<dbReference type="Gene3D" id="3.40.50.300">
    <property type="entry name" value="P-loop containing nucleotide triphosphate hydrolases"/>
    <property type="match status" value="1"/>
</dbReference>
<dbReference type="PRINTS" id="PR00449">
    <property type="entry name" value="RASTRNSFRMNG"/>
</dbReference>
<dbReference type="SMART" id="SM00174">
    <property type="entry name" value="RHO"/>
    <property type="match status" value="1"/>
</dbReference>
<dbReference type="SMART" id="SM00173">
    <property type="entry name" value="RAS"/>
    <property type="match status" value="1"/>
</dbReference>
<reference evidence="6 7" key="1">
    <citation type="submission" date="2023-11" db="EMBL/GenBank/DDBJ databases">
        <title>Dfirmibasis_genome.</title>
        <authorList>
            <person name="Edelbroek B."/>
            <person name="Kjellin J."/>
            <person name="Jerlstrom-Hultqvist J."/>
            <person name="Soderbom F."/>
        </authorList>
    </citation>
    <scope>NUCLEOTIDE SEQUENCE [LARGE SCALE GENOMIC DNA]</scope>
    <source>
        <strain evidence="6 7">TNS-C-14</strain>
    </source>
</reference>
<dbReference type="GO" id="GO:0003924">
    <property type="term" value="F:GTPase activity"/>
    <property type="evidence" value="ECO:0007669"/>
    <property type="project" value="InterPro"/>
</dbReference>
<evidence type="ECO:0000313" key="7">
    <source>
        <dbReference type="Proteomes" id="UP001344447"/>
    </source>
</evidence>
<evidence type="ECO:0000313" key="6">
    <source>
        <dbReference type="EMBL" id="KAK5579792.1"/>
    </source>
</evidence>
<comment type="caution">
    <text evidence="6">The sequence shown here is derived from an EMBL/GenBank/DDBJ whole genome shotgun (WGS) entry which is preliminary data.</text>
</comment>
<dbReference type="PROSITE" id="PS51419">
    <property type="entry name" value="RAB"/>
    <property type="match status" value="1"/>
</dbReference>
<dbReference type="SMART" id="SM00175">
    <property type="entry name" value="RAB"/>
    <property type="match status" value="1"/>
</dbReference>
<keyword evidence="3" id="KW-0342">GTP-binding</keyword>
<evidence type="ECO:0000256" key="5">
    <source>
        <dbReference type="SAM" id="MobiDB-lite"/>
    </source>
</evidence>
<feature type="compositionally biased region" description="Basic and acidic residues" evidence="5">
    <location>
        <begin position="183"/>
        <end position="192"/>
    </location>
</feature>
<keyword evidence="7" id="KW-1185">Reference proteome</keyword>
<dbReference type="InterPro" id="IPR001806">
    <property type="entry name" value="Small_GTPase"/>
</dbReference>
<name>A0AAN7U163_9MYCE</name>
<sequence>MNHKNRDVFKILLIGDSAVGKTSLLLRFADNSFQETSVNMTSVDYKNKNIVIDGRTFNLQIWDTAGQERFRTITSSFYRGAHGVLVCYDVTDQLTFNNVRLWMQEIQRYAVLGVSRVLVGNKCDLADRKIVDTSAARQFSDNLGIPFLEASAATGVNVEEAFITMANEIYRNMGGGGGQRAGDGFKVKDSNGGKKKPCCGGKQQQ</sequence>
<dbReference type="FunFam" id="3.40.50.300:FF:001447">
    <property type="entry name" value="Ras-related protein Rab-1B"/>
    <property type="match status" value="1"/>
</dbReference>
<comment type="similarity">
    <text evidence="1">Belongs to the small GTPase superfamily. Rab family.</text>
</comment>
<dbReference type="InterPro" id="IPR005225">
    <property type="entry name" value="Small_GTP-bd"/>
</dbReference>
<proteinExistence type="inferred from homology"/>
<evidence type="ECO:0000256" key="1">
    <source>
        <dbReference type="ARBA" id="ARBA00006270"/>
    </source>
</evidence>
<dbReference type="GO" id="GO:0005525">
    <property type="term" value="F:GTP binding"/>
    <property type="evidence" value="ECO:0007669"/>
    <property type="project" value="UniProtKB-KW"/>
</dbReference>